<evidence type="ECO:0000259" key="8">
    <source>
        <dbReference type="PROSITE" id="PS50893"/>
    </source>
</evidence>
<dbReference type="Gene3D" id="1.20.1560.10">
    <property type="entry name" value="ABC transporter type 1, transmembrane domain"/>
    <property type="match status" value="1"/>
</dbReference>
<dbReference type="Gene3D" id="3.40.50.300">
    <property type="entry name" value="P-loop containing nucleotide triphosphate hydrolases"/>
    <property type="match status" value="1"/>
</dbReference>
<keyword evidence="2 7" id="KW-0812">Transmembrane</keyword>
<gene>
    <name evidence="10" type="ORF">ECPE_LOCUS7119</name>
</gene>
<protein>
    <recommendedName>
        <fullName evidence="12">ABC transporter domain-containing protein</fullName>
    </recommendedName>
</protein>
<dbReference type="EMBL" id="UZAN01044190">
    <property type="protein sequence ID" value="VDP80217.1"/>
    <property type="molecule type" value="Genomic_DNA"/>
</dbReference>
<evidence type="ECO:0000256" key="5">
    <source>
        <dbReference type="ARBA" id="ARBA00022989"/>
    </source>
</evidence>
<keyword evidence="1" id="KW-0813">Transport</keyword>
<feature type="transmembrane region" description="Helical" evidence="7">
    <location>
        <begin position="43"/>
        <end position="65"/>
    </location>
</feature>
<keyword evidence="4" id="KW-0067">ATP-binding</keyword>
<evidence type="ECO:0000256" key="4">
    <source>
        <dbReference type="ARBA" id="ARBA00022840"/>
    </source>
</evidence>
<dbReference type="OrthoDB" id="6500128at2759"/>
<dbReference type="PROSITE" id="PS50929">
    <property type="entry name" value="ABC_TM1F"/>
    <property type="match status" value="1"/>
</dbReference>
<feature type="domain" description="ABC transmembrane type-1" evidence="9">
    <location>
        <begin position="1"/>
        <end position="68"/>
    </location>
</feature>
<feature type="transmembrane region" description="Helical" evidence="7">
    <location>
        <begin position="15"/>
        <end position="37"/>
    </location>
</feature>
<evidence type="ECO:0000259" key="9">
    <source>
        <dbReference type="PROSITE" id="PS50929"/>
    </source>
</evidence>
<dbReference type="InterPro" id="IPR050173">
    <property type="entry name" value="ABC_transporter_C-like"/>
</dbReference>
<evidence type="ECO:0008006" key="12">
    <source>
        <dbReference type="Google" id="ProtNLM"/>
    </source>
</evidence>
<evidence type="ECO:0000256" key="3">
    <source>
        <dbReference type="ARBA" id="ARBA00022741"/>
    </source>
</evidence>
<dbReference type="PROSITE" id="PS50893">
    <property type="entry name" value="ABC_TRANSPORTER_2"/>
    <property type="match status" value="1"/>
</dbReference>
<feature type="domain" description="ABC transporter" evidence="8">
    <location>
        <begin position="211"/>
        <end position="467"/>
    </location>
</feature>
<dbReference type="GO" id="GO:0016887">
    <property type="term" value="F:ATP hydrolysis activity"/>
    <property type="evidence" value="ECO:0007669"/>
    <property type="project" value="InterPro"/>
</dbReference>
<keyword evidence="11" id="KW-1185">Reference proteome</keyword>
<evidence type="ECO:0000313" key="10">
    <source>
        <dbReference type="EMBL" id="VDP80217.1"/>
    </source>
</evidence>
<sequence>MVNLLSVDVNRIMELFMYSFFTWIALVQLILSFYLLWQQLGLATLAGIGLLLLMLLFNAGLMWFLQRFEYAFASQVTKIRKTELRNLLRVTVCWGGAQLFWNMTPFAILASTFAVYTRNILFASSAPFPINGTEAIPNRPSFLNAERIFVSVSLFNLLREPLVALPWSLSVIVMSFVSFRRIGKLFLAPELDQSAIETGPDQKDDEQASAIEFRDAAFSWTDNGPLVLSNLDFSIRRGWLVAVVGTVGSGKSSLLSACLGDLTRRSGTAKLKGTTAYVPQTAWIQQQTLRDNICFGESLGSSPSSRDALTGKREWYDTVIKACALQTDLDRLSAGDKTEIGERGVNLSGGQRQRVSLARAVFQAKVIEALNPVILGRTGWGLNCDVYLMDDPLSAVDSHVGKHLFDQVLGPDGLLKEKTRVVTTNAFHWLQQADWILVLNENGQLVQSGTYHDIAPNTSGHFAEYLKNIEKQLREVKKGK</sequence>
<dbReference type="InterPro" id="IPR017871">
    <property type="entry name" value="ABC_transporter-like_CS"/>
</dbReference>
<dbReference type="InterPro" id="IPR036640">
    <property type="entry name" value="ABC1_TM_sf"/>
</dbReference>
<dbReference type="SUPFAM" id="SSF90123">
    <property type="entry name" value="ABC transporter transmembrane region"/>
    <property type="match status" value="1"/>
</dbReference>
<dbReference type="InterPro" id="IPR011527">
    <property type="entry name" value="ABC1_TM_dom"/>
</dbReference>
<dbReference type="GO" id="GO:0008559">
    <property type="term" value="F:ABC-type xenobiotic transporter activity"/>
    <property type="evidence" value="ECO:0007669"/>
    <property type="project" value="TreeGrafter"/>
</dbReference>
<dbReference type="PANTHER" id="PTHR24223:SF457">
    <property type="entry name" value="ABC-TYPE GLUTATHIONE-S-CONJUGATE TRANSPORTER"/>
    <property type="match status" value="1"/>
</dbReference>
<dbReference type="GO" id="GO:0034634">
    <property type="term" value="F:glutathione transmembrane transporter activity"/>
    <property type="evidence" value="ECO:0007669"/>
    <property type="project" value="TreeGrafter"/>
</dbReference>
<evidence type="ECO:0000256" key="6">
    <source>
        <dbReference type="ARBA" id="ARBA00023136"/>
    </source>
</evidence>
<organism evidence="10 11">
    <name type="scientific">Echinostoma caproni</name>
    <dbReference type="NCBI Taxonomy" id="27848"/>
    <lineage>
        <taxon>Eukaryota</taxon>
        <taxon>Metazoa</taxon>
        <taxon>Spiralia</taxon>
        <taxon>Lophotrochozoa</taxon>
        <taxon>Platyhelminthes</taxon>
        <taxon>Trematoda</taxon>
        <taxon>Digenea</taxon>
        <taxon>Plagiorchiida</taxon>
        <taxon>Echinostomata</taxon>
        <taxon>Echinostomatoidea</taxon>
        <taxon>Echinostomatidae</taxon>
        <taxon>Echinostoma</taxon>
    </lineage>
</organism>
<dbReference type="GO" id="GO:0016323">
    <property type="term" value="C:basolateral plasma membrane"/>
    <property type="evidence" value="ECO:0007669"/>
    <property type="project" value="TreeGrafter"/>
</dbReference>
<dbReference type="InterPro" id="IPR003439">
    <property type="entry name" value="ABC_transporter-like_ATP-bd"/>
</dbReference>
<dbReference type="Pfam" id="PF00005">
    <property type="entry name" value="ABC_tran"/>
    <property type="match status" value="1"/>
</dbReference>
<dbReference type="PROSITE" id="PS00211">
    <property type="entry name" value="ABC_TRANSPORTER_1"/>
    <property type="match status" value="1"/>
</dbReference>
<evidence type="ECO:0000313" key="11">
    <source>
        <dbReference type="Proteomes" id="UP000272942"/>
    </source>
</evidence>
<dbReference type="CDD" id="cd03250">
    <property type="entry name" value="ABCC_MRP_domain1"/>
    <property type="match status" value="1"/>
</dbReference>
<evidence type="ECO:0000256" key="1">
    <source>
        <dbReference type="ARBA" id="ARBA00022448"/>
    </source>
</evidence>
<name>A0A3P8FV69_9TREM</name>
<dbReference type="GO" id="GO:0005524">
    <property type="term" value="F:ATP binding"/>
    <property type="evidence" value="ECO:0007669"/>
    <property type="project" value="UniProtKB-KW"/>
</dbReference>
<reference evidence="10 11" key="1">
    <citation type="submission" date="2018-11" db="EMBL/GenBank/DDBJ databases">
        <authorList>
            <consortium name="Pathogen Informatics"/>
        </authorList>
    </citation>
    <scope>NUCLEOTIDE SEQUENCE [LARGE SCALE GENOMIC DNA]</scope>
    <source>
        <strain evidence="10 11">Egypt</strain>
    </source>
</reference>
<dbReference type="AlphaFoldDB" id="A0A3P8FV69"/>
<evidence type="ECO:0000256" key="7">
    <source>
        <dbReference type="SAM" id="Phobius"/>
    </source>
</evidence>
<keyword evidence="6 7" id="KW-0472">Membrane</keyword>
<dbReference type="SUPFAM" id="SSF52540">
    <property type="entry name" value="P-loop containing nucleoside triphosphate hydrolases"/>
    <property type="match status" value="1"/>
</dbReference>
<evidence type="ECO:0000256" key="2">
    <source>
        <dbReference type="ARBA" id="ARBA00022692"/>
    </source>
</evidence>
<accession>A0A3P8FV69</accession>
<proteinExistence type="predicted"/>
<dbReference type="Proteomes" id="UP000272942">
    <property type="component" value="Unassembled WGS sequence"/>
</dbReference>
<dbReference type="InterPro" id="IPR027417">
    <property type="entry name" value="P-loop_NTPase"/>
</dbReference>
<keyword evidence="3" id="KW-0547">Nucleotide-binding</keyword>
<keyword evidence="5 7" id="KW-1133">Transmembrane helix</keyword>
<dbReference type="PANTHER" id="PTHR24223">
    <property type="entry name" value="ATP-BINDING CASSETTE SUB-FAMILY C"/>
    <property type="match status" value="1"/>
</dbReference>